<dbReference type="EMBL" id="FZPH01000016">
    <property type="protein sequence ID" value="SNT64081.1"/>
    <property type="molecule type" value="Genomic_DNA"/>
</dbReference>
<evidence type="ECO:0008006" key="5">
    <source>
        <dbReference type="Google" id="ProtNLM"/>
    </source>
</evidence>
<dbReference type="OrthoDB" id="3404853at2"/>
<gene>
    <name evidence="3" type="ORF">SAMN05421812_11695</name>
</gene>
<accession>A0A239PAL5</accession>
<feature type="region of interest" description="Disordered" evidence="1">
    <location>
        <begin position="60"/>
        <end position="111"/>
    </location>
</feature>
<feature type="compositionally biased region" description="Pro residues" evidence="1">
    <location>
        <begin position="66"/>
        <end position="85"/>
    </location>
</feature>
<sequence>MRDLESRFAEFAGDVDARGLTNPADLRRGADRRAHRRMAVLVSAGAVVLAVAGAGVFRGASSAPQPIIPPPVLPTTSPSPSPAPSAPTGTPSASSPTSVPPSNVPPPEPVTSIPTRAFFALPSNRVKKSMEPIALLEQQEVPVFCTNTFTTDSSVTARRGRQSFHLGPGDPQDYVPRGAVSQTISAYRPGGAERAMDRLRDELADCESYTVDSITYTLETLNPPEYGDETIHVVRHSETEYGKDAGQYLFIRVGDIVTVVHDTIWEGGEADLDDVRLFGRLAVEAIEDWR</sequence>
<keyword evidence="2" id="KW-0472">Membrane</keyword>
<protein>
    <recommendedName>
        <fullName evidence="5">PknH-like extracellular domain-containing protein</fullName>
    </recommendedName>
</protein>
<reference evidence="3 4" key="1">
    <citation type="submission" date="2017-06" db="EMBL/GenBank/DDBJ databases">
        <authorList>
            <person name="Kim H.J."/>
            <person name="Triplett B.A."/>
        </authorList>
    </citation>
    <scope>NUCLEOTIDE SEQUENCE [LARGE SCALE GENOMIC DNA]</scope>
    <source>
        <strain evidence="3 4">CGMCC 4.5593</strain>
    </source>
</reference>
<feature type="compositionally biased region" description="Pro residues" evidence="1">
    <location>
        <begin position="98"/>
        <end position="109"/>
    </location>
</feature>
<proteinExistence type="predicted"/>
<evidence type="ECO:0000313" key="3">
    <source>
        <dbReference type="EMBL" id="SNT64081.1"/>
    </source>
</evidence>
<evidence type="ECO:0000313" key="4">
    <source>
        <dbReference type="Proteomes" id="UP000198362"/>
    </source>
</evidence>
<keyword evidence="2" id="KW-0812">Transmembrane</keyword>
<dbReference type="Proteomes" id="UP000198362">
    <property type="component" value="Unassembled WGS sequence"/>
</dbReference>
<evidence type="ECO:0000256" key="1">
    <source>
        <dbReference type="SAM" id="MobiDB-lite"/>
    </source>
</evidence>
<feature type="compositionally biased region" description="Low complexity" evidence="1">
    <location>
        <begin position="86"/>
        <end position="97"/>
    </location>
</feature>
<keyword evidence="2" id="KW-1133">Transmembrane helix</keyword>
<name>A0A239PAL5_9ACTN</name>
<dbReference type="RefSeq" id="WP_089254282.1">
    <property type="nucleotide sequence ID" value="NZ_FZPH01000016.1"/>
</dbReference>
<feature type="transmembrane region" description="Helical" evidence="2">
    <location>
        <begin position="38"/>
        <end position="57"/>
    </location>
</feature>
<dbReference type="AlphaFoldDB" id="A0A239PAL5"/>
<keyword evidence="4" id="KW-1185">Reference proteome</keyword>
<organism evidence="3 4">
    <name type="scientific">Asanoa hainanensis</name>
    <dbReference type="NCBI Taxonomy" id="560556"/>
    <lineage>
        <taxon>Bacteria</taxon>
        <taxon>Bacillati</taxon>
        <taxon>Actinomycetota</taxon>
        <taxon>Actinomycetes</taxon>
        <taxon>Micromonosporales</taxon>
        <taxon>Micromonosporaceae</taxon>
        <taxon>Asanoa</taxon>
    </lineage>
</organism>
<evidence type="ECO:0000256" key="2">
    <source>
        <dbReference type="SAM" id="Phobius"/>
    </source>
</evidence>